<dbReference type="Proteomes" id="UP000076661">
    <property type="component" value="Unassembled WGS sequence"/>
</dbReference>
<dbReference type="SUPFAM" id="SSF51261">
    <property type="entry name" value="Duplicated hybrid motif"/>
    <property type="match status" value="1"/>
</dbReference>
<accession>A0A161XZX6</accession>
<dbReference type="GO" id="GO:0016740">
    <property type="term" value="F:transferase activity"/>
    <property type="evidence" value="ECO:0007669"/>
    <property type="project" value="UniProtKB-KW"/>
</dbReference>
<dbReference type="RefSeq" id="WP_063383098.1">
    <property type="nucleotide sequence ID" value="NZ_AUXX01000067.1"/>
</dbReference>
<reference evidence="5 6" key="1">
    <citation type="submission" date="2013-07" db="EMBL/GenBank/DDBJ databases">
        <title>Comparative Genomic and Metabolomic Analysis of Twelve Strains of Pseudoalteromonas luteoviolacea.</title>
        <authorList>
            <person name="Vynne N.G."/>
            <person name="Mansson M."/>
            <person name="Gram L."/>
        </authorList>
    </citation>
    <scope>NUCLEOTIDE SEQUENCE [LARGE SCALE GENOMIC DNA]</scope>
    <source>
        <strain evidence="5 6">S4060-1</strain>
    </source>
</reference>
<dbReference type="GO" id="GO:0009401">
    <property type="term" value="P:phosphoenolpyruvate-dependent sugar phosphotransferase system"/>
    <property type="evidence" value="ECO:0007669"/>
    <property type="project" value="InterPro"/>
</dbReference>
<protein>
    <recommendedName>
        <fullName evidence="4">PTS EIIA type-1 domain-containing protein</fullName>
    </recommendedName>
</protein>
<evidence type="ECO:0000313" key="5">
    <source>
        <dbReference type="EMBL" id="KZN59676.1"/>
    </source>
</evidence>
<keyword evidence="1" id="KW-0813">Transport</keyword>
<evidence type="ECO:0000256" key="3">
    <source>
        <dbReference type="ARBA" id="ARBA00022679"/>
    </source>
</evidence>
<keyword evidence="2" id="KW-0762">Sugar transport</keyword>
<proteinExistence type="predicted"/>
<feature type="domain" description="PTS EIIA type-1" evidence="4">
    <location>
        <begin position="21"/>
        <end position="124"/>
    </location>
</feature>
<dbReference type="PATRIC" id="fig|1365257.3.peg.5045"/>
<evidence type="ECO:0000313" key="6">
    <source>
        <dbReference type="Proteomes" id="UP000076661"/>
    </source>
</evidence>
<sequence>MIFSTPIKYAPITQIANPLLHIASPFSGKVMPLNHHPVQLFSTGVLGIGVMVKTNQALMLAPCKGKIIRTTQQGCEFVIRAESGLQLLIHLHIPSEYKKMENLLQHSVGKKSVCSGDVLCYYDVPQDTPILGSLIILNADKLGPCYYPLNQVNAGKDPLITLARACKL</sequence>
<name>A0A161XZX6_9GAMM</name>
<dbReference type="Gene3D" id="2.70.70.10">
    <property type="entry name" value="Glucose Permease (Domain IIA)"/>
    <property type="match status" value="1"/>
</dbReference>
<dbReference type="EMBL" id="AUXX01000067">
    <property type="protein sequence ID" value="KZN59676.1"/>
    <property type="molecule type" value="Genomic_DNA"/>
</dbReference>
<evidence type="ECO:0000259" key="4">
    <source>
        <dbReference type="Pfam" id="PF00358"/>
    </source>
</evidence>
<evidence type="ECO:0000256" key="1">
    <source>
        <dbReference type="ARBA" id="ARBA00022448"/>
    </source>
</evidence>
<gene>
    <name evidence="5" type="ORF">N478_08135</name>
</gene>
<dbReference type="InterPro" id="IPR001127">
    <property type="entry name" value="PTS_EIIA_1_perm"/>
</dbReference>
<comment type="caution">
    <text evidence="5">The sequence shown here is derived from an EMBL/GenBank/DDBJ whole genome shotgun (WGS) entry which is preliminary data.</text>
</comment>
<evidence type="ECO:0000256" key="2">
    <source>
        <dbReference type="ARBA" id="ARBA00022597"/>
    </source>
</evidence>
<dbReference type="InterPro" id="IPR011055">
    <property type="entry name" value="Dup_hybrid_motif"/>
</dbReference>
<keyword evidence="3" id="KW-0808">Transferase</keyword>
<dbReference type="Pfam" id="PF00358">
    <property type="entry name" value="PTS_EIIA_1"/>
    <property type="match status" value="1"/>
</dbReference>
<dbReference type="AlphaFoldDB" id="A0A161XZX6"/>
<organism evidence="5 6">
    <name type="scientific">Pseudoalteromonas luteoviolacea S4060-1</name>
    <dbReference type="NCBI Taxonomy" id="1365257"/>
    <lineage>
        <taxon>Bacteria</taxon>
        <taxon>Pseudomonadati</taxon>
        <taxon>Pseudomonadota</taxon>
        <taxon>Gammaproteobacteria</taxon>
        <taxon>Alteromonadales</taxon>
        <taxon>Pseudoalteromonadaceae</taxon>
        <taxon>Pseudoalteromonas</taxon>
    </lineage>
</organism>